<sequence length="81" mass="9255">MPAEGRGGRLREKMGIRAPKPHAARRVYLKEVDVAQRRFPFFRGAWKGIAKALCHSCPKIPLLRMRRQAFQAAGGEIEKKR</sequence>
<protein>
    <submittedName>
        <fullName evidence="1">Uncharacterized protein</fullName>
    </submittedName>
</protein>
<dbReference type="Proteomes" id="UP000271031">
    <property type="component" value="Unassembled WGS sequence"/>
</dbReference>
<dbReference type="EMBL" id="RHHQ01000012">
    <property type="protein sequence ID" value="RNB87125.1"/>
    <property type="molecule type" value="Genomic_DNA"/>
</dbReference>
<comment type="caution">
    <text evidence="1">The sequence shown here is derived from an EMBL/GenBank/DDBJ whole genome shotgun (WGS) entry which is preliminary data.</text>
</comment>
<evidence type="ECO:0000313" key="2">
    <source>
        <dbReference type="Proteomes" id="UP000271031"/>
    </source>
</evidence>
<evidence type="ECO:0000313" key="1">
    <source>
        <dbReference type="EMBL" id="RNB87125.1"/>
    </source>
</evidence>
<keyword evidence="2" id="KW-1185">Reference proteome</keyword>
<dbReference type="AlphaFoldDB" id="A0A3M8DIC8"/>
<gene>
    <name evidence="1" type="ORF">EDM56_15670</name>
</gene>
<organism evidence="1 2">
    <name type="scientific">Brevibacillus fluminis</name>
    <dbReference type="NCBI Taxonomy" id="511487"/>
    <lineage>
        <taxon>Bacteria</taxon>
        <taxon>Bacillati</taxon>
        <taxon>Bacillota</taxon>
        <taxon>Bacilli</taxon>
        <taxon>Bacillales</taxon>
        <taxon>Paenibacillaceae</taxon>
        <taxon>Brevibacillus</taxon>
    </lineage>
</organism>
<reference evidence="1 2" key="1">
    <citation type="submission" date="2018-10" db="EMBL/GenBank/DDBJ databases">
        <title>Phylogenomics of Brevibacillus.</title>
        <authorList>
            <person name="Dunlap C."/>
        </authorList>
    </citation>
    <scope>NUCLEOTIDE SEQUENCE [LARGE SCALE GENOMIC DNA]</scope>
    <source>
        <strain evidence="1 2">JCM 15716</strain>
    </source>
</reference>
<name>A0A3M8DIC8_9BACL</name>
<accession>A0A3M8DIC8</accession>
<proteinExistence type="predicted"/>